<evidence type="ECO:0000259" key="1">
    <source>
        <dbReference type="Pfam" id="PF20247"/>
    </source>
</evidence>
<dbReference type="AlphaFoldDB" id="A0A1M5J9Z5"/>
<accession>A0A1M5J9Z5</accession>
<feature type="domain" description="DUF6602" evidence="1">
    <location>
        <begin position="186"/>
        <end position="281"/>
    </location>
</feature>
<dbReference type="Proteomes" id="UP000184071">
    <property type="component" value="Unassembled WGS sequence"/>
</dbReference>
<protein>
    <recommendedName>
        <fullName evidence="1">DUF6602 domain-containing protein</fullName>
    </recommendedName>
</protein>
<reference evidence="3" key="1">
    <citation type="submission" date="2016-11" db="EMBL/GenBank/DDBJ databases">
        <authorList>
            <person name="Varghese N."/>
            <person name="Submissions S."/>
        </authorList>
    </citation>
    <scope>NUCLEOTIDE SEQUENCE [LARGE SCALE GENOMIC DNA]</scope>
    <source>
        <strain evidence="3">DSM 17963</strain>
    </source>
</reference>
<dbReference type="Pfam" id="PF20247">
    <property type="entry name" value="DUF6602"/>
    <property type="match status" value="1"/>
</dbReference>
<dbReference type="InterPro" id="IPR046537">
    <property type="entry name" value="DUF6602"/>
</dbReference>
<proteinExistence type="predicted"/>
<organism evidence="2 3">
    <name type="scientific">Flavobacterium defluvii</name>
    <dbReference type="NCBI Taxonomy" id="370979"/>
    <lineage>
        <taxon>Bacteria</taxon>
        <taxon>Pseudomonadati</taxon>
        <taxon>Bacteroidota</taxon>
        <taxon>Flavobacteriia</taxon>
        <taxon>Flavobacteriales</taxon>
        <taxon>Flavobacteriaceae</taxon>
        <taxon>Flavobacterium</taxon>
    </lineage>
</organism>
<keyword evidence="3" id="KW-1185">Reference proteome</keyword>
<dbReference type="EMBL" id="FQWC01000002">
    <property type="protein sequence ID" value="SHG37139.1"/>
    <property type="molecule type" value="Genomic_DNA"/>
</dbReference>
<sequence>MTTKEFLVFLQQEHHLIINHKDDYGEAQTGKIISIDGDSVRFYWTCDDEKTKARGLVTYNMDEFKQQVDPFVIVDRTCTFSDEKYGRLQSMIKNNWHKVINTMHSSSQKRLKVDGCIDLLVSEIGVSKLQASGIIKSRLAAGTFKYVKLKLGTYIALGINEIALENKKRYLSSISNEIRSQSERINYVISHGQTVGNYRERLFISVLRKYVPKKFHVATGFIEGSSKQIDIIIYDQHNYIPVFREDDLVVVKKEAVIAVIEIKTTLSSSTLKDSLEGIDRICEGPMSSVPFFKGIFAFETEWNNKTAADNIAIFYDENKIDAIHEHLDVVCVPGKICAFIDYNNLDNDEYSCPSLYTLEDAKGISIGESFFFQRLFSFMEVEVSARKINGLYFDVLRETAHRPLHKILTDEDWTPFHIFFTELGSTADFDADEFDQAMEIKKNNVKQRVKDVRDWMAGEMDRNQLIEKYNSIF</sequence>
<evidence type="ECO:0000313" key="2">
    <source>
        <dbReference type="EMBL" id="SHG37139.1"/>
    </source>
</evidence>
<dbReference type="RefSeq" id="WP_139260429.1">
    <property type="nucleotide sequence ID" value="NZ_FQWC01000002.1"/>
</dbReference>
<gene>
    <name evidence="2" type="ORF">SAMN05443663_102647</name>
</gene>
<name>A0A1M5J9Z5_9FLAO</name>
<evidence type="ECO:0000313" key="3">
    <source>
        <dbReference type="Proteomes" id="UP000184071"/>
    </source>
</evidence>
<dbReference type="CDD" id="cd21173">
    <property type="entry name" value="NucC-like"/>
    <property type="match status" value="1"/>
</dbReference>
<dbReference type="OrthoDB" id="1494246at2"/>
<dbReference type="STRING" id="370979.SAMN05443663_102647"/>